<feature type="coiled-coil region" evidence="1">
    <location>
        <begin position="52"/>
        <end position="100"/>
    </location>
</feature>
<accession>A8YJT5</accession>
<evidence type="ECO:0000256" key="1">
    <source>
        <dbReference type="SAM" id="Coils"/>
    </source>
</evidence>
<proteinExistence type="predicted"/>
<keyword evidence="1" id="KW-0175">Coiled coil</keyword>
<gene>
    <name evidence="2" type="ORF">IPF_5455</name>
</gene>
<protein>
    <submittedName>
        <fullName evidence="2">Uncharacterized protein</fullName>
    </submittedName>
</protein>
<organism evidence="2">
    <name type="scientific">Microcystis aeruginosa (strain PCC 7806)</name>
    <dbReference type="NCBI Taxonomy" id="267872"/>
    <lineage>
        <taxon>Bacteria</taxon>
        <taxon>Bacillati</taxon>
        <taxon>Cyanobacteriota</taxon>
        <taxon>Cyanophyceae</taxon>
        <taxon>Oscillatoriophycideae</taxon>
        <taxon>Chroococcales</taxon>
        <taxon>Microcystaceae</taxon>
        <taxon>Microcystis</taxon>
    </lineage>
</organism>
<sequence>MDRYSLIHPLFPRSHGSGSRSNLLQFSGEIILSRILTTMNTQLIDSLARIILSLSEEERELLNRKIESEQRENLQINAQILDLETRVKQYENQYRMSSEEFSPRFRSGELGDAIDYFEWNVYYEMLLAARKEISLRSN</sequence>
<reference evidence="2" key="1">
    <citation type="submission" date="2007-08" db="EMBL/GenBank/DDBJ databases">
        <authorList>
            <person name="Frangeul L."/>
        </authorList>
    </citation>
    <scope>NUCLEOTIDE SEQUENCE</scope>
    <source>
        <strain evidence="2">PCC 7806</strain>
    </source>
</reference>
<dbReference type="AlphaFoldDB" id="A8YJT5"/>
<evidence type="ECO:0000313" key="2">
    <source>
        <dbReference type="EMBL" id="CAO87705.1"/>
    </source>
</evidence>
<name>A8YJT5_MICA7</name>
<dbReference type="EMBL" id="AM778951">
    <property type="protein sequence ID" value="CAO87705.1"/>
    <property type="molecule type" value="Genomic_DNA"/>
</dbReference>